<protein>
    <submittedName>
        <fullName evidence="2">Uncharacterized protein</fullName>
    </submittedName>
</protein>
<keyword evidence="1" id="KW-0472">Membrane</keyword>
<name>A0A2P2L0X6_RHIMU</name>
<evidence type="ECO:0000256" key="1">
    <source>
        <dbReference type="SAM" id="Phobius"/>
    </source>
</evidence>
<keyword evidence="1" id="KW-1133">Transmembrane helix</keyword>
<feature type="transmembrane region" description="Helical" evidence="1">
    <location>
        <begin position="29"/>
        <end position="60"/>
    </location>
</feature>
<evidence type="ECO:0000313" key="2">
    <source>
        <dbReference type="EMBL" id="MBX11615.1"/>
    </source>
</evidence>
<organism evidence="2">
    <name type="scientific">Rhizophora mucronata</name>
    <name type="common">Asiatic mangrove</name>
    <dbReference type="NCBI Taxonomy" id="61149"/>
    <lineage>
        <taxon>Eukaryota</taxon>
        <taxon>Viridiplantae</taxon>
        <taxon>Streptophyta</taxon>
        <taxon>Embryophyta</taxon>
        <taxon>Tracheophyta</taxon>
        <taxon>Spermatophyta</taxon>
        <taxon>Magnoliopsida</taxon>
        <taxon>eudicotyledons</taxon>
        <taxon>Gunneridae</taxon>
        <taxon>Pentapetalae</taxon>
        <taxon>rosids</taxon>
        <taxon>fabids</taxon>
        <taxon>Malpighiales</taxon>
        <taxon>Rhizophoraceae</taxon>
        <taxon>Rhizophora</taxon>
    </lineage>
</organism>
<sequence>MGFFDFVFSVLFFSDAVSTGRNQTEIPSLFIYLFVFITLTSLEYVTQVIAILINLTFCCFCSGAL</sequence>
<proteinExistence type="predicted"/>
<reference evidence="2" key="1">
    <citation type="submission" date="2018-02" db="EMBL/GenBank/DDBJ databases">
        <title>Rhizophora mucronata_Transcriptome.</title>
        <authorList>
            <person name="Meera S.P."/>
            <person name="Sreeshan A."/>
            <person name="Augustine A."/>
        </authorList>
    </citation>
    <scope>NUCLEOTIDE SEQUENCE</scope>
    <source>
        <tissue evidence="2">Leaf</tissue>
    </source>
</reference>
<accession>A0A2P2L0X6</accession>
<keyword evidence="1" id="KW-0812">Transmembrane</keyword>
<dbReference type="AlphaFoldDB" id="A0A2P2L0X6"/>
<dbReference type="EMBL" id="GGEC01031131">
    <property type="protein sequence ID" value="MBX11615.1"/>
    <property type="molecule type" value="Transcribed_RNA"/>
</dbReference>